<evidence type="ECO:0000256" key="4">
    <source>
        <dbReference type="ARBA" id="ARBA00022741"/>
    </source>
</evidence>
<reference evidence="11" key="1">
    <citation type="journal article" date="2021" name="ISME J.">
        <title>Evolutionary origin and ecological implication of a unique nif island in free-living Bradyrhizobium lineages.</title>
        <authorList>
            <person name="Tao J."/>
        </authorList>
    </citation>
    <scope>NUCLEOTIDE SEQUENCE [LARGE SCALE GENOMIC DNA]</scope>
    <source>
        <strain evidence="11">SZCCT0094</strain>
    </source>
</reference>
<feature type="domain" description="Tr-type G" evidence="9">
    <location>
        <begin position="21"/>
        <end position="286"/>
    </location>
</feature>
<dbReference type="Proteomes" id="UP001314635">
    <property type="component" value="Unassembled WGS sequence"/>
</dbReference>
<name>A0ABS5GE53_9BRAD</name>
<dbReference type="Gene3D" id="2.40.30.10">
    <property type="entry name" value="Translation factors"/>
    <property type="match status" value="1"/>
</dbReference>
<dbReference type="SUPFAM" id="SSF54980">
    <property type="entry name" value="EF-G C-terminal domain-like"/>
    <property type="match status" value="1"/>
</dbReference>
<evidence type="ECO:0000256" key="8">
    <source>
        <dbReference type="NCBIfam" id="TIGR00503"/>
    </source>
</evidence>
<dbReference type="CDD" id="cd04169">
    <property type="entry name" value="RF3"/>
    <property type="match status" value="1"/>
</dbReference>
<comment type="caution">
    <text evidence="10">The sequence shown here is derived from an EMBL/GenBank/DDBJ whole genome shotgun (WGS) entry which is preliminary data.</text>
</comment>
<feature type="binding site" evidence="7">
    <location>
        <begin position="98"/>
        <end position="102"/>
    </location>
    <ligand>
        <name>GTP</name>
        <dbReference type="ChEBI" id="CHEBI:37565"/>
    </ligand>
</feature>
<proteinExistence type="inferred from homology"/>
<evidence type="ECO:0000313" key="11">
    <source>
        <dbReference type="Proteomes" id="UP001314635"/>
    </source>
</evidence>
<dbReference type="Gene3D" id="3.40.50.300">
    <property type="entry name" value="P-loop containing nucleotide triphosphate hydrolases"/>
    <property type="match status" value="1"/>
</dbReference>
<feature type="binding site" evidence="7">
    <location>
        <begin position="152"/>
        <end position="155"/>
    </location>
    <ligand>
        <name>GTP</name>
        <dbReference type="ChEBI" id="CHEBI:37565"/>
    </ligand>
</feature>
<dbReference type="InterPro" id="IPR027417">
    <property type="entry name" value="P-loop_NTPase"/>
</dbReference>
<organism evidence="10 11">
    <name type="scientific">Bradyrhizobium denitrificans</name>
    <dbReference type="NCBI Taxonomy" id="2734912"/>
    <lineage>
        <taxon>Bacteria</taxon>
        <taxon>Pseudomonadati</taxon>
        <taxon>Pseudomonadota</taxon>
        <taxon>Alphaproteobacteria</taxon>
        <taxon>Hyphomicrobiales</taxon>
        <taxon>Nitrobacteraceae</taxon>
        <taxon>Bradyrhizobium</taxon>
    </lineage>
</organism>
<dbReference type="Pfam" id="PF16658">
    <property type="entry name" value="RF3_C"/>
    <property type="match status" value="1"/>
</dbReference>
<keyword evidence="11" id="KW-1185">Reference proteome</keyword>
<comment type="function">
    <text evidence="7">Increases the formation of ribosomal termination complexes and stimulates activities of RF-1 and RF-2. It binds guanine nucleotides and has strong preference for UGA stop codons. It may interact directly with the ribosome. The stimulation of RF-1 and RF-2 is significantly reduced by GTP and GDP, but not by GMP.</text>
</comment>
<dbReference type="Pfam" id="PF22042">
    <property type="entry name" value="EF-G_D2"/>
    <property type="match status" value="1"/>
</dbReference>
<dbReference type="PROSITE" id="PS51722">
    <property type="entry name" value="G_TR_2"/>
    <property type="match status" value="1"/>
</dbReference>
<dbReference type="InterPro" id="IPR053905">
    <property type="entry name" value="EF-G-like_DII"/>
</dbReference>
<dbReference type="InterPro" id="IPR031157">
    <property type="entry name" value="G_TR_CS"/>
</dbReference>
<dbReference type="InterPro" id="IPR004548">
    <property type="entry name" value="PrfC"/>
</dbReference>
<dbReference type="Pfam" id="PF00009">
    <property type="entry name" value="GTP_EFTU"/>
    <property type="match status" value="1"/>
</dbReference>
<dbReference type="InterPro" id="IPR041732">
    <property type="entry name" value="RF3_GTP-bd"/>
</dbReference>
<dbReference type="InterPro" id="IPR038467">
    <property type="entry name" value="RF3_dom_3_sf"/>
</dbReference>
<dbReference type="PANTHER" id="PTHR43556">
    <property type="entry name" value="PEPTIDE CHAIN RELEASE FACTOR RF3"/>
    <property type="match status" value="1"/>
</dbReference>
<dbReference type="InterPro" id="IPR005225">
    <property type="entry name" value="Small_GTP-bd"/>
</dbReference>
<dbReference type="PROSITE" id="PS00301">
    <property type="entry name" value="G_TR_1"/>
    <property type="match status" value="1"/>
</dbReference>
<evidence type="ECO:0000256" key="6">
    <source>
        <dbReference type="ARBA" id="ARBA00023134"/>
    </source>
</evidence>
<dbReference type="NCBIfam" id="NF001964">
    <property type="entry name" value="PRK00741.1"/>
    <property type="match status" value="1"/>
</dbReference>
<keyword evidence="4 7" id="KW-0547">Nucleotide-binding</keyword>
<evidence type="ECO:0000256" key="5">
    <source>
        <dbReference type="ARBA" id="ARBA00022917"/>
    </source>
</evidence>
<dbReference type="EMBL" id="JAFCLK010000031">
    <property type="protein sequence ID" value="MBR1139574.1"/>
    <property type="molecule type" value="Genomic_DNA"/>
</dbReference>
<dbReference type="RefSeq" id="WP_012043848.1">
    <property type="nucleotide sequence ID" value="NZ_JABFDP010000011.1"/>
</dbReference>
<evidence type="ECO:0000256" key="2">
    <source>
        <dbReference type="ARBA" id="ARBA00009978"/>
    </source>
</evidence>
<evidence type="ECO:0000259" key="9">
    <source>
        <dbReference type="PROSITE" id="PS51722"/>
    </source>
</evidence>
<keyword evidence="3 7" id="KW-0963">Cytoplasm</keyword>
<dbReference type="InterPro" id="IPR009000">
    <property type="entry name" value="Transl_B-barrel_sf"/>
</dbReference>
<keyword evidence="5 7" id="KW-0648">Protein biosynthesis</keyword>
<comment type="subcellular location">
    <subcellularLocation>
        <location evidence="1 7">Cytoplasm</location>
    </subcellularLocation>
</comment>
<dbReference type="SUPFAM" id="SSF50447">
    <property type="entry name" value="Translation proteins"/>
    <property type="match status" value="1"/>
</dbReference>
<feature type="binding site" evidence="7">
    <location>
        <begin position="30"/>
        <end position="37"/>
    </location>
    <ligand>
        <name>GTP</name>
        <dbReference type="ChEBI" id="CHEBI:37565"/>
    </ligand>
</feature>
<gene>
    <name evidence="7" type="primary">prfC</name>
    <name evidence="10" type="ORF">JQ619_27835</name>
</gene>
<dbReference type="PANTHER" id="PTHR43556:SF2">
    <property type="entry name" value="PEPTIDE CHAIN RELEASE FACTOR RF3"/>
    <property type="match status" value="1"/>
</dbReference>
<dbReference type="NCBIfam" id="TIGR00503">
    <property type="entry name" value="prfC"/>
    <property type="match status" value="1"/>
</dbReference>
<keyword evidence="6 7" id="KW-0342">GTP-binding</keyword>
<protein>
    <recommendedName>
        <fullName evidence="7 8">Peptide chain release factor 3</fullName>
        <shortName evidence="7">RF-3</shortName>
    </recommendedName>
</protein>
<evidence type="ECO:0000256" key="3">
    <source>
        <dbReference type="ARBA" id="ARBA00022490"/>
    </source>
</evidence>
<evidence type="ECO:0000313" key="10">
    <source>
        <dbReference type="EMBL" id="MBR1139574.1"/>
    </source>
</evidence>
<evidence type="ECO:0000256" key="1">
    <source>
        <dbReference type="ARBA" id="ARBA00004496"/>
    </source>
</evidence>
<comment type="similarity">
    <text evidence="2 7">Belongs to the TRAFAC class translation factor GTPase superfamily. Classic translation factor GTPase family. PrfC subfamily.</text>
</comment>
<evidence type="ECO:0000256" key="7">
    <source>
        <dbReference type="HAMAP-Rule" id="MF_00072"/>
    </source>
</evidence>
<dbReference type="InterPro" id="IPR035647">
    <property type="entry name" value="EFG_III/V"/>
</dbReference>
<dbReference type="SUPFAM" id="SSF52540">
    <property type="entry name" value="P-loop containing nucleoside triphosphate hydrolases"/>
    <property type="match status" value="1"/>
</dbReference>
<dbReference type="Gene3D" id="3.30.70.3280">
    <property type="entry name" value="Peptide chain release factor 3, domain III"/>
    <property type="match status" value="1"/>
</dbReference>
<sequence length="539" mass="59601">MSDTAVTTEQPARTALSDEVARRRTFAIISHPDAGKTTLTEKLLLFGGAINLAGQVKAKGERRNTRSDWMKIERERGISVVTSVMTFEFEGLVFNLLDTPGHEDFSEDTYRTLTAVDSAVMVIDAAKGIEARTRKLFEVCRLRDIPIITFINKMDRESRDTFDLLDEIEKTLALDTTPMTWPVGRGRDFIGTYDIRDGGVRLLEGGGAKTGAAQQIEISELGKINANLDMSQITDELELVREACKPFELDAFREGHLTPVYFGSALRNFGVGDLLEGLGRYAPSPRAQESNLRKVDAAEPRMSAFVFKIQANMDPNHRDRIAFARLCSGKLNRGMKAKLVRTGKTMPLSSPQFFFAQDRSVADEAFAGDVVGIPNHGSLRIGDTLTEGEDLTFVGVPSFAPEIVRRVRLTDAMKAKKLKEALQQMSEEGVVQVFRPRDGAPALVGVVGPLQLDVLKARLDAEYSLPVEFEISEFSLARWISCDDKKKLEAFIAANNSGVADDVDGDPVFLAKNEFYLGYTKERAEGIVFSNVKDVKKKA</sequence>
<dbReference type="PRINTS" id="PR00315">
    <property type="entry name" value="ELONGATNFCT"/>
</dbReference>
<accession>A0ABS5GE53</accession>
<dbReference type="NCBIfam" id="TIGR00231">
    <property type="entry name" value="small_GTP"/>
    <property type="match status" value="1"/>
</dbReference>
<dbReference type="InterPro" id="IPR032090">
    <property type="entry name" value="RF3_C"/>
</dbReference>
<dbReference type="HAMAP" id="MF_00072">
    <property type="entry name" value="Rel_fac_3"/>
    <property type="match status" value="1"/>
</dbReference>
<dbReference type="InterPro" id="IPR000795">
    <property type="entry name" value="T_Tr_GTP-bd_dom"/>
</dbReference>